<gene>
    <name evidence="1" type="ORF">SDC9_189657</name>
</gene>
<comment type="caution">
    <text evidence="1">The sequence shown here is derived from an EMBL/GenBank/DDBJ whole genome shotgun (WGS) entry which is preliminary data.</text>
</comment>
<sequence>MLQDSIAFLANKQKNLTTRQHHNNKGELTKIEEITCNSAGKETKHVQTTNNSSIRLIYDYDSTLTRVLEERWYSNSKLIQRIKYIYNQKGYLDETIELDEKDKQLASTKYEYDILSGLVIGMKAQKHVTNYEYNFDNNNNCTTKYEFYDDYPVKITEREIKYR</sequence>
<reference evidence="1" key="1">
    <citation type="submission" date="2019-08" db="EMBL/GenBank/DDBJ databases">
        <authorList>
            <person name="Kucharzyk K."/>
            <person name="Murdoch R.W."/>
            <person name="Higgins S."/>
            <person name="Loffler F."/>
        </authorList>
    </citation>
    <scope>NUCLEOTIDE SEQUENCE</scope>
</reference>
<dbReference type="AlphaFoldDB" id="A0A645HST0"/>
<proteinExistence type="predicted"/>
<accession>A0A645HST0</accession>
<organism evidence="1">
    <name type="scientific">bioreactor metagenome</name>
    <dbReference type="NCBI Taxonomy" id="1076179"/>
    <lineage>
        <taxon>unclassified sequences</taxon>
        <taxon>metagenomes</taxon>
        <taxon>ecological metagenomes</taxon>
    </lineage>
</organism>
<name>A0A645HST0_9ZZZZ</name>
<evidence type="ECO:0000313" key="1">
    <source>
        <dbReference type="EMBL" id="MPN42101.1"/>
    </source>
</evidence>
<protein>
    <submittedName>
        <fullName evidence="1">Uncharacterized protein</fullName>
    </submittedName>
</protein>
<dbReference type="EMBL" id="VSSQ01099598">
    <property type="protein sequence ID" value="MPN42101.1"/>
    <property type="molecule type" value="Genomic_DNA"/>
</dbReference>